<organism evidence="1">
    <name type="scientific">Oppiella nova</name>
    <dbReference type="NCBI Taxonomy" id="334625"/>
    <lineage>
        <taxon>Eukaryota</taxon>
        <taxon>Metazoa</taxon>
        <taxon>Ecdysozoa</taxon>
        <taxon>Arthropoda</taxon>
        <taxon>Chelicerata</taxon>
        <taxon>Arachnida</taxon>
        <taxon>Acari</taxon>
        <taxon>Acariformes</taxon>
        <taxon>Sarcoptiformes</taxon>
        <taxon>Oribatida</taxon>
        <taxon>Brachypylina</taxon>
        <taxon>Oppioidea</taxon>
        <taxon>Oppiidae</taxon>
        <taxon>Oppiella</taxon>
    </lineage>
</organism>
<dbReference type="EMBL" id="CAJPVJ010060337">
    <property type="protein sequence ID" value="CAG2184094.1"/>
    <property type="molecule type" value="Genomic_DNA"/>
</dbReference>
<dbReference type="Gene3D" id="1.10.8.10">
    <property type="entry name" value="DNA helicase RuvA subunit, C-terminal domain"/>
    <property type="match status" value="1"/>
</dbReference>
<evidence type="ECO:0000313" key="2">
    <source>
        <dbReference type="Proteomes" id="UP000728032"/>
    </source>
</evidence>
<dbReference type="GO" id="GO:0006355">
    <property type="term" value="P:regulation of DNA-templated transcription"/>
    <property type="evidence" value="ECO:0007669"/>
    <property type="project" value="TreeGrafter"/>
</dbReference>
<protein>
    <submittedName>
        <fullName evidence="1">Uncharacterized protein</fullName>
    </submittedName>
</protein>
<accession>A0A7R9MUZ1</accession>
<dbReference type="InterPro" id="IPR009060">
    <property type="entry name" value="UBA-like_sf"/>
</dbReference>
<dbReference type="InterPro" id="IPR052586">
    <property type="entry name" value="ASCC2"/>
</dbReference>
<feature type="non-terminal residue" evidence="1">
    <location>
        <position position="138"/>
    </location>
</feature>
<dbReference type="AlphaFoldDB" id="A0A7R9MUZ1"/>
<dbReference type="EMBL" id="OC975162">
    <property type="protein sequence ID" value="CAD7668645.1"/>
    <property type="molecule type" value="Genomic_DNA"/>
</dbReference>
<dbReference type="InterPro" id="IPR041800">
    <property type="entry name" value="ASCC2_CUE"/>
</dbReference>
<dbReference type="SUPFAM" id="SSF46934">
    <property type="entry name" value="UBA-like"/>
    <property type="match status" value="1"/>
</dbReference>
<keyword evidence="2" id="KW-1185">Reference proteome</keyword>
<evidence type="ECO:0000313" key="1">
    <source>
        <dbReference type="EMBL" id="CAD7668645.1"/>
    </source>
</evidence>
<dbReference type="Proteomes" id="UP000728032">
    <property type="component" value="Unassembled WGS sequence"/>
</dbReference>
<sequence>MDQFIETLTSASFEKNFINDYCPQYAVEKDLEELSKNNELTQFESLDKTRIDYLKSLIQSSISTDGKSCDISNEGKDLCQIGGQVNGVESSDEVNEVDVELESQIQYIREIIPELGAGFVHKCLEFYNLDNEKVLNAI</sequence>
<dbReference type="GO" id="GO:0043130">
    <property type="term" value="F:ubiquitin binding"/>
    <property type="evidence" value="ECO:0007669"/>
    <property type="project" value="TreeGrafter"/>
</dbReference>
<dbReference type="CDD" id="cd14364">
    <property type="entry name" value="CUE_ASCC2"/>
    <property type="match status" value="1"/>
</dbReference>
<name>A0A7R9MUZ1_9ACAR</name>
<dbReference type="PANTHER" id="PTHR21494:SF0">
    <property type="entry name" value="ACTIVATING SIGNAL COINTEGRATOR 1 COMPLEX SUBUNIT 2"/>
    <property type="match status" value="1"/>
</dbReference>
<proteinExistence type="predicted"/>
<dbReference type="PANTHER" id="PTHR21494">
    <property type="entry name" value="ACTIVATING SIGNAL COINTEGRATOR 1 COMPLEX SUBUNIT 2 ASC-1 COMPLEX SUBUNIT P100"/>
    <property type="match status" value="1"/>
</dbReference>
<dbReference type="OrthoDB" id="5577209at2759"/>
<gene>
    <name evidence="1" type="ORF">ONB1V03_LOCUS23514</name>
</gene>
<reference evidence="1" key="1">
    <citation type="submission" date="2020-11" db="EMBL/GenBank/DDBJ databases">
        <authorList>
            <person name="Tran Van P."/>
        </authorList>
    </citation>
    <scope>NUCLEOTIDE SEQUENCE</scope>
</reference>